<keyword evidence="5 7" id="KW-0472">Membrane</keyword>
<evidence type="ECO:0000256" key="5">
    <source>
        <dbReference type="ARBA" id="ARBA00023136"/>
    </source>
</evidence>
<accession>A0AA45WJM0</accession>
<keyword evidence="4 7" id="KW-1133">Transmembrane helix</keyword>
<dbReference type="InterPro" id="IPR007816">
    <property type="entry name" value="ResB-like_domain"/>
</dbReference>
<dbReference type="InterPro" id="IPR023494">
    <property type="entry name" value="Cyt_c_bgen_Ccs1/CcsB/ResB"/>
</dbReference>
<evidence type="ECO:0000313" key="9">
    <source>
        <dbReference type="EMBL" id="SMP03864.1"/>
    </source>
</evidence>
<keyword evidence="6" id="KW-0175">Coiled coil</keyword>
<dbReference type="EMBL" id="FXTX01000002">
    <property type="protein sequence ID" value="SMP03864.1"/>
    <property type="molecule type" value="Genomic_DNA"/>
</dbReference>
<dbReference type="PANTHER" id="PTHR31566:SF0">
    <property type="entry name" value="CYTOCHROME C BIOGENESIS PROTEIN CCS1, CHLOROPLASTIC"/>
    <property type="match status" value="1"/>
</dbReference>
<dbReference type="Proteomes" id="UP001157947">
    <property type="component" value="Unassembled WGS sequence"/>
</dbReference>
<dbReference type="Pfam" id="PF05140">
    <property type="entry name" value="ResB"/>
    <property type="match status" value="1"/>
</dbReference>
<feature type="transmembrane region" description="Helical" evidence="7">
    <location>
        <begin position="452"/>
        <end position="471"/>
    </location>
</feature>
<evidence type="ECO:0000256" key="7">
    <source>
        <dbReference type="SAM" id="Phobius"/>
    </source>
</evidence>
<dbReference type="PANTHER" id="PTHR31566">
    <property type="entry name" value="CYTOCHROME C BIOGENESIS PROTEIN CCS1, CHLOROPLASTIC"/>
    <property type="match status" value="1"/>
</dbReference>
<feature type="transmembrane region" description="Helical" evidence="7">
    <location>
        <begin position="20"/>
        <end position="37"/>
    </location>
</feature>
<gene>
    <name evidence="9" type="ORF">SAMN06264868_102158</name>
</gene>
<evidence type="ECO:0000256" key="2">
    <source>
        <dbReference type="ARBA" id="ARBA00022692"/>
    </source>
</evidence>
<dbReference type="GO" id="GO:0017004">
    <property type="term" value="P:cytochrome complex assembly"/>
    <property type="evidence" value="ECO:0007669"/>
    <property type="project" value="UniProtKB-KW"/>
</dbReference>
<proteinExistence type="predicted"/>
<evidence type="ECO:0000256" key="6">
    <source>
        <dbReference type="SAM" id="Coils"/>
    </source>
</evidence>
<feature type="transmembrane region" description="Helical" evidence="7">
    <location>
        <begin position="169"/>
        <end position="190"/>
    </location>
</feature>
<keyword evidence="2 7" id="KW-0812">Transmembrane</keyword>
<dbReference type="AlphaFoldDB" id="A0AA45WJM0"/>
<keyword evidence="10" id="KW-1185">Reference proteome</keyword>
<name>A0AA45WJM0_9AQUI</name>
<sequence>MNKNLFHKILQIAGNVKLGITYLIILALLSVLGSTYIKQGETYITYAKEFGNTAAKIIWITWLNDVFHAWYYQLLIVLVAIAVIASTIERFPKIYLSAYGKFEKKMTEGLLKKPSTIHTKTTLNIEEAVKAIAQLLHDKGFKKVEKVAEEEDAVYLFAEKGRISRWGMLVTHIGIIVFLTGAFIGSVFGIRGQIEIPEGEIRDYFYKFRQGSLSPSDEAVKLPFAIKLNKFWLDYYDNPQFQGAVKSFNSQIEILKNNKKVMETVVKVNHPVEYEGYRIFQASYGKTGDIKSADIVVVEFDKILSIMEKGNQLNQKLISEKDEDKKAEYEKQLRDLQREIDEYFQKAPRIKYTYGQEYIQFQDIKMKVLNQTLNYKNPMLINQDIYDPIIVVEFLYNGKDLRIPIIGDPTVALSAFEKFGYSQGFKYLMMIEKLEPRYFSGLQISNFPGTNLIWIGTVIIVFGTMLAFYTVHRRVWVKIQKDGNIYIALYSQKFRESFEESIKESLNEYLR</sequence>
<feature type="transmembrane region" description="Helical" evidence="7">
    <location>
        <begin position="69"/>
        <end position="88"/>
    </location>
</feature>
<keyword evidence="3" id="KW-0201">Cytochrome c-type biogenesis</keyword>
<protein>
    <submittedName>
        <fullName evidence="9">Cytochrome c biogenesis protein</fullName>
    </submittedName>
</protein>
<evidence type="ECO:0000256" key="4">
    <source>
        <dbReference type="ARBA" id="ARBA00022989"/>
    </source>
</evidence>
<evidence type="ECO:0000256" key="1">
    <source>
        <dbReference type="ARBA" id="ARBA00004141"/>
    </source>
</evidence>
<organism evidence="9 10">
    <name type="scientific">Venenivibrio stagnispumantis</name>
    <dbReference type="NCBI Taxonomy" id="407998"/>
    <lineage>
        <taxon>Bacteria</taxon>
        <taxon>Pseudomonadati</taxon>
        <taxon>Aquificota</taxon>
        <taxon>Aquificia</taxon>
        <taxon>Aquificales</taxon>
        <taxon>Hydrogenothermaceae</taxon>
        <taxon>Venenivibrio</taxon>
    </lineage>
</organism>
<dbReference type="RefSeq" id="WP_265133352.1">
    <property type="nucleotide sequence ID" value="NZ_FXTX01000002.1"/>
</dbReference>
<comment type="subcellular location">
    <subcellularLocation>
        <location evidence="1">Membrane</location>
        <topology evidence="1">Multi-pass membrane protein</topology>
    </subcellularLocation>
</comment>
<feature type="domain" description="ResB-like" evidence="8">
    <location>
        <begin position="16"/>
        <end position="502"/>
    </location>
</feature>
<evidence type="ECO:0000313" key="10">
    <source>
        <dbReference type="Proteomes" id="UP001157947"/>
    </source>
</evidence>
<evidence type="ECO:0000256" key="3">
    <source>
        <dbReference type="ARBA" id="ARBA00022748"/>
    </source>
</evidence>
<feature type="coiled-coil region" evidence="6">
    <location>
        <begin position="319"/>
        <end position="346"/>
    </location>
</feature>
<evidence type="ECO:0000259" key="8">
    <source>
        <dbReference type="Pfam" id="PF05140"/>
    </source>
</evidence>
<reference evidence="9" key="1">
    <citation type="submission" date="2017-05" db="EMBL/GenBank/DDBJ databases">
        <authorList>
            <person name="Varghese N."/>
            <person name="Submissions S."/>
        </authorList>
    </citation>
    <scope>NUCLEOTIDE SEQUENCE</scope>
    <source>
        <strain evidence="9">DSM 18763</strain>
    </source>
</reference>
<comment type="caution">
    <text evidence="9">The sequence shown here is derived from an EMBL/GenBank/DDBJ whole genome shotgun (WGS) entry which is preliminary data.</text>
</comment>
<dbReference type="GO" id="GO:0016020">
    <property type="term" value="C:membrane"/>
    <property type="evidence" value="ECO:0007669"/>
    <property type="project" value="UniProtKB-SubCell"/>
</dbReference>